<organism evidence="2 3">
    <name type="scientific">Potamilus streckersoni</name>
    <dbReference type="NCBI Taxonomy" id="2493646"/>
    <lineage>
        <taxon>Eukaryota</taxon>
        <taxon>Metazoa</taxon>
        <taxon>Spiralia</taxon>
        <taxon>Lophotrochozoa</taxon>
        <taxon>Mollusca</taxon>
        <taxon>Bivalvia</taxon>
        <taxon>Autobranchia</taxon>
        <taxon>Heteroconchia</taxon>
        <taxon>Palaeoheterodonta</taxon>
        <taxon>Unionida</taxon>
        <taxon>Unionoidea</taxon>
        <taxon>Unionidae</taxon>
        <taxon>Ambleminae</taxon>
        <taxon>Lampsilini</taxon>
        <taxon>Potamilus</taxon>
    </lineage>
</organism>
<dbReference type="SUPFAM" id="SSF53448">
    <property type="entry name" value="Nucleotide-diphospho-sugar transferases"/>
    <property type="match status" value="1"/>
</dbReference>
<reference evidence="2" key="3">
    <citation type="submission" date="2023-05" db="EMBL/GenBank/DDBJ databases">
        <authorList>
            <person name="Smith C.H."/>
        </authorList>
    </citation>
    <scope>NUCLEOTIDE SEQUENCE</scope>
    <source>
        <strain evidence="2">CHS0354</strain>
        <tissue evidence="2">Mantle</tissue>
    </source>
</reference>
<dbReference type="AlphaFoldDB" id="A0AAE0VU56"/>
<evidence type="ECO:0000256" key="1">
    <source>
        <dbReference type="ARBA" id="ARBA00022679"/>
    </source>
</evidence>
<dbReference type="PANTHER" id="PTHR32385:SF15">
    <property type="entry name" value="INOSITOL PHOSPHOCERAMIDE MANNOSYLTRANSFERASE 1"/>
    <property type="match status" value="1"/>
</dbReference>
<evidence type="ECO:0000313" key="3">
    <source>
        <dbReference type="Proteomes" id="UP001195483"/>
    </source>
</evidence>
<dbReference type="InterPro" id="IPR029044">
    <property type="entry name" value="Nucleotide-diphossugar_trans"/>
</dbReference>
<accession>A0AAE0VU56</accession>
<dbReference type="InterPro" id="IPR007577">
    <property type="entry name" value="GlycoTrfase_DXD_sugar-bd_CS"/>
</dbReference>
<dbReference type="GO" id="GO:0000030">
    <property type="term" value="F:mannosyltransferase activity"/>
    <property type="evidence" value="ECO:0007669"/>
    <property type="project" value="TreeGrafter"/>
</dbReference>
<dbReference type="GO" id="GO:0016020">
    <property type="term" value="C:membrane"/>
    <property type="evidence" value="ECO:0007669"/>
    <property type="project" value="GOC"/>
</dbReference>
<keyword evidence="1" id="KW-0808">Transferase</keyword>
<dbReference type="Proteomes" id="UP001195483">
    <property type="component" value="Unassembled WGS sequence"/>
</dbReference>
<dbReference type="EMBL" id="JAEAOA010002345">
    <property type="protein sequence ID" value="KAK3590131.1"/>
    <property type="molecule type" value="Genomic_DNA"/>
</dbReference>
<comment type="caution">
    <text evidence="2">The sequence shown here is derived from an EMBL/GenBank/DDBJ whole genome shotgun (WGS) entry which is preliminary data.</text>
</comment>
<dbReference type="Pfam" id="PF04488">
    <property type="entry name" value="Gly_transf_sug"/>
    <property type="match status" value="1"/>
</dbReference>
<evidence type="ECO:0000313" key="2">
    <source>
        <dbReference type="EMBL" id="KAK3590131.1"/>
    </source>
</evidence>
<reference evidence="2" key="2">
    <citation type="journal article" date="2021" name="Genome Biol. Evol.">
        <title>Developing a high-quality reference genome for a parasitic bivalve with doubly uniparental inheritance (Bivalvia: Unionida).</title>
        <authorList>
            <person name="Smith C.H."/>
        </authorList>
    </citation>
    <scope>NUCLEOTIDE SEQUENCE</scope>
    <source>
        <strain evidence="2">CHS0354</strain>
        <tissue evidence="2">Mantle</tissue>
    </source>
</reference>
<gene>
    <name evidence="2" type="ORF">CHS0354_041182</name>
</gene>
<sequence>MHLHRVFGFPSNLLRNWEELTILCLLVIIFAKITHFDACATLLTPSSTEAQREPKDECPPPKPISLEARLRVNSLDKIPKEVTQEEILPQKGAFRIPRILHQTWKTRDIPIIFHSWIKSFLNNNKNWTYRFWSDESARQLVRTKYPMFLPFYDHYSHGIFRADAIRYILLYQYGGVYADIDVKSLRPLDPFLRKYACLLGQEPHEHPILESRFDGLACNALMACRKEHPFMQLLIQSLPSFYHFPMCLAATGPHYLTLQYRNYIAANQLLDSTDDDGVYLAPPEYFFPSLDSDKFDFFRMTCYRLEYLPNMTRWACEALANRGYERNPCAFSYTQHMWYHTYGHETDINTMETADILTLIPDAVF</sequence>
<name>A0AAE0VU56_9BIVA</name>
<reference evidence="2" key="1">
    <citation type="journal article" date="2021" name="Genome Biol. Evol.">
        <title>A High-Quality Reference Genome for a Parasitic Bivalve with Doubly Uniparental Inheritance (Bivalvia: Unionida).</title>
        <authorList>
            <person name="Smith C.H."/>
        </authorList>
    </citation>
    <scope>NUCLEOTIDE SEQUENCE</scope>
    <source>
        <strain evidence="2">CHS0354</strain>
    </source>
</reference>
<dbReference type="InterPro" id="IPR051706">
    <property type="entry name" value="Glycosyltransferase_domain"/>
</dbReference>
<dbReference type="Gene3D" id="3.90.550.20">
    <property type="match status" value="1"/>
</dbReference>
<dbReference type="PANTHER" id="PTHR32385">
    <property type="entry name" value="MANNOSYL PHOSPHORYLINOSITOL CERAMIDE SYNTHASE"/>
    <property type="match status" value="1"/>
</dbReference>
<proteinExistence type="predicted"/>
<dbReference type="GO" id="GO:0051999">
    <property type="term" value="P:mannosyl-inositol phosphorylceramide biosynthetic process"/>
    <property type="evidence" value="ECO:0007669"/>
    <property type="project" value="TreeGrafter"/>
</dbReference>
<keyword evidence="3" id="KW-1185">Reference proteome</keyword>
<protein>
    <submittedName>
        <fullName evidence="2">Uncharacterized protein</fullName>
    </submittedName>
</protein>